<dbReference type="PANTHER" id="PTHR36379">
    <property type="entry name" value="PROTEIN PRD1"/>
    <property type="match status" value="1"/>
</dbReference>
<gene>
    <name evidence="1" type="ORF">F0562_000023</name>
</gene>
<organism evidence="1 2">
    <name type="scientific">Nyssa sinensis</name>
    <dbReference type="NCBI Taxonomy" id="561372"/>
    <lineage>
        <taxon>Eukaryota</taxon>
        <taxon>Viridiplantae</taxon>
        <taxon>Streptophyta</taxon>
        <taxon>Embryophyta</taxon>
        <taxon>Tracheophyta</taxon>
        <taxon>Spermatophyta</taxon>
        <taxon>Magnoliopsida</taxon>
        <taxon>eudicotyledons</taxon>
        <taxon>Gunneridae</taxon>
        <taxon>Pentapetalae</taxon>
        <taxon>asterids</taxon>
        <taxon>Cornales</taxon>
        <taxon>Nyssaceae</taxon>
        <taxon>Nyssa</taxon>
    </lineage>
</organism>
<dbReference type="Proteomes" id="UP000325577">
    <property type="component" value="Linkage Group LG0"/>
</dbReference>
<protein>
    <submittedName>
        <fullName evidence="1">Uncharacterized protein</fullName>
    </submittedName>
</protein>
<reference evidence="1 2" key="1">
    <citation type="submission" date="2019-09" db="EMBL/GenBank/DDBJ databases">
        <title>A chromosome-level genome assembly of the Chinese tupelo Nyssa sinensis.</title>
        <authorList>
            <person name="Yang X."/>
            <person name="Kang M."/>
            <person name="Yang Y."/>
            <person name="Xiong H."/>
            <person name="Wang M."/>
            <person name="Zhang Z."/>
            <person name="Wang Z."/>
            <person name="Wu H."/>
            <person name="Ma T."/>
            <person name="Liu J."/>
            <person name="Xi Z."/>
        </authorList>
    </citation>
    <scope>NUCLEOTIDE SEQUENCE [LARGE SCALE GENOMIC DNA]</scope>
    <source>
        <strain evidence="1">J267</strain>
        <tissue evidence="1">Leaf</tissue>
    </source>
</reference>
<dbReference type="EMBL" id="CM018031">
    <property type="protein sequence ID" value="KAA8548339.1"/>
    <property type="molecule type" value="Genomic_DNA"/>
</dbReference>
<accession>A0A5J5BZH2</accession>
<dbReference type="PANTHER" id="PTHR36379:SF1">
    <property type="entry name" value="PUTATIVE RECOMBINATION INITIATION DEFECT 1-RELATED"/>
    <property type="match status" value="1"/>
</dbReference>
<sequence length="293" mass="33229">MTLDKPIRDVALHLPSDPIDMMFLLGQKSSHNLELVCCQSAVFLILYTSSLYNDRLADDKLVLASLEQYILVNRSEFFYEAADSVTIEILVNLYGLYRGLAKMSYQISYSPEAERILFHLVTEKEWDLAVYKNSLHIPEMLLQTSYAYMYTLKHFLMTRLGLQVTMKLMDYLIPTVAADGWTQECLIVIGILSLILHHSTNQALVEASKTILLSTPLVSTVKNLIHLACSKGPALSDHDEGTKSGETLIFVLLLHFFSLRSVHAILPGTLDWQDFIDQDNWNTATILYKHSLP</sequence>
<proteinExistence type="predicted"/>
<dbReference type="OrthoDB" id="2019943at2759"/>
<keyword evidence="2" id="KW-1185">Reference proteome</keyword>
<dbReference type="GO" id="GO:0042138">
    <property type="term" value="P:meiotic DNA double-strand break formation"/>
    <property type="evidence" value="ECO:0007669"/>
    <property type="project" value="InterPro"/>
</dbReference>
<dbReference type="InterPro" id="IPR044968">
    <property type="entry name" value="PRD1"/>
</dbReference>
<evidence type="ECO:0000313" key="2">
    <source>
        <dbReference type="Proteomes" id="UP000325577"/>
    </source>
</evidence>
<evidence type="ECO:0000313" key="1">
    <source>
        <dbReference type="EMBL" id="KAA8548339.1"/>
    </source>
</evidence>
<name>A0A5J5BZH2_9ASTE</name>
<dbReference type="AlphaFoldDB" id="A0A5J5BZH2"/>